<evidence type="ECO:0000256" key="1">
    <source>
        <dbReference type="ARBA" id="ARBA00004123"/>
    </source>
</evidence>
<dbReference type="GO" id="GO:0005634">
    <property type="term" value="C:nucleus"/>
    <property type="evidence" value="ECO:0007669"/>
    <property type="project" value="UniProtKB-SubCell"/>
</dbReference>
<dbReference type="InterPro" id="IPR016024">
    <property type="entry name" value="ARM-type_fold"/>
</dbReference>
<evidence type="ECO:0000313" key="6">
    <source>
        <dbReference type="EMBL" id="KAF0744328.1"/>
    </source>
</evidence>
<dbReference type="InterPro" id="IPR001715">
    <property type="entry name" value="CH_dom"/>
</dbReference>
<dbReference type="InterPro" id="IPR010441">
    <property type="entry name" value="CH_2"/>
</dbReference>
<comment type="function">
    <text evidence="3">May play a role in apoptosis regulation.</text>
</comment>
<sequence>MASTAAASTAQPPSAGSASNKLNRELLRWLQSLDLAYSLKNIKRDFSNGFLIAEILSRYYDKDISMHSFDNGIGLKVKKDNWDQLLKFMQKVPDLDPLGGKVAADAVMHCENGAAVVYLGKLYQCLTKRELQTVQPRPVEEDIPPYAKPTGATLIREKMRGSDFAETSDELQIGQKTRSINARHEEALQLERITDTDRFGPASNESKLVRGRKQKLVGEESPVCTQAVVREVQIKTLDDKNLNLAQLRAMREANAAMMPSSNNMEYGVELEFDGVAEKGSVKRRAMDLLNEYIGRKLTGTSVLSQMDGRKDRFDGFMEAIAAGGIIHDRDAADVLENMVDPGGVLSNVLLESPKDFFKLTGMLQPCLEDCGVENSIFIATVKLWTTMGTQCVKRDPNSAALLMSDYALPRLAPLLILWPSKRHALLSIVYSFSSPKLVAHIQVIKRLREALQSMSVFVGCLCILVNLETEMDETLADLYYYYCCTGLDMSCEKLRASCLSMIPRFLSWNAKLALDLIPRLSAYSTRSAWWEVKAQIILVATALVQYLASQPPCDQLEDCLTILHHEFTPNGSINIRRLGVAYISPLLAHFQELVPNYVDVLRSLPMHTLHEIVAPPTSHPASLPLSGGSGQVYHLPPVRNTWDSLAIAKQLFLDYKEMKGEHGSGHHQNHSMIILQACFEQLAVDQPDQVNELYGWTQSMVVDALEEDHTCSHAVAILSVVSFYSSPSINVLQGEAITSALERLCGGNTKEYLHRQEMVAKLLHQLVVSNQAKAVKECLSRLKSNARAFQDTPFAKILQDIK</sequence>
<reference evidence="6 7" key="1">
    <citation type="submission" date="2019-07" db="EMBL/GenBank/DDBJ databases">
        <title>Genomics analysis of Aphanomyces spp. identifies a new class of oomycete effector associated with host adaptation.</title>
        <authorList>
            <person name="Gaulin E."/>
        </authorList>
    </citation>
    <scope>NUCLEOTIDE SEQUENCE [LARGE SCALE GENOMIC DNA]</scope>
    <source>
        <strain evidence="6 7">ATCC 201684</strain>
    </source>
</reference>
<dbReference type="GO" id="GO:0005930">
    <property type="term" value="C:axoneme"/>
    <property type="evidence" value="ECO:0007669"/>
    <property type="project" value="TreeGrafter"/>
</dbReference>
<proteinExistence type="predicted"/>
<dbReference type="AlphaFoldDB" id="A0A6G0XV47"/>
<accession>A0A6G0XV47</accession>
<dbReference type="GO" id="GO:0008017">
    <property type="term" value="F:microtubule binding"/>
    <property type="evidence" value="ECO:0007669"/>
    <property type="project" value="TreeGrafter"/>
</dbReference>
<dbReference type="SUPFAM" id="SSF48371">
    <property type="entry name" value="ARM repeat"/>
    <property type="match status" value="1"/>
</dbReference>
<dbReference type="InterPro" id="IPR052111">
    <property type="entry name" value="Spermatogenesis_Ciliary_MAP"/>
</dbReference>
<dbReference type="PANTHER" id="PTHR12509">
    <property type="entry name" value="SPERMATOGENESIS-ASSOCIATED 4-RELATED"/>
    <property type="match status" value="1"/>
</dbReference>
<dbReference type="PANTHER" id="PTHR12509:SF8">
    <property type="entry name" value="SPERMATOGENESIS-ASSOCIATED PROTEIN 4"/>
    <property type="match status" value="1"/>
</dbReference>
<keyword evidence="7" id="KW-1185">Reference proteome</keyword>
<dbReference type="FunFam" id="1.10.418.10:FF:000061">
    <property type="entry name" value="Spermatogenesis associated 4"/>
    <property type="match status" value="1"/>
</dbReference>
<name>A0A6G0XV47_9STRA</name>
<gene>
    <name evidence="6" type="ORF">Ae201684_000816</name>
</gene>
<evidence type="ECO:0000313" key="7">
    <source>
        <dbReference type="Proteomes" id="UP000481153"/>
    </source>
</evidence>
<comment type="subcellular location">
    <subcellularLocation>
        <location evidence="1">Nucleus</location>
    </subcellularLocation>
</comment>
<feature type="domain" description="Calponin-homology (CH)" evidence="5">
    <location>
        <begin position="20"/>
        <end position="127"/>
    </location>
</feature>
<evidence type="ECO:0000259" key="5">
    <source>
        <dbReference type="PROSITE" id="PS50021"/>
    </source>
</evidence>
<dbReference type="Pfam" id="PF06294">
    <property type="entry name" value="CH_2"/>
    <property type="match status" value="1"/>
</dbReference>
<dbReference type="Gene3D" id="1.10.418.10">
    <property type="entry name" value="Calponin-like domain"/>
    <property type="match status" value="1"/>
</dbReference>
<evidence type="ECO:0000256" key="2">
    <source>
        <dbReference type="ARBA" id="ARBA00023242"/>
    </source>
</evidence>
<dbReference type="EMBL" id="VJMJ01000009">
    <property type="protein sequence ID" value="KAF0744328.1"/>
    <property type="molecule type" value="Genomic_DNA"/>
</dbReference>
<dbReference type="InterPro" id="IPR036872">
    <property type="entry name" value="CH_dom_sf"/>
</dbReference>
<protein>
    <recommendedName>
        <fullName evidence="4">Spermatogenesis-associated protein 4</fullName>
    </recommendedName>
</protein>
<keyword evidence="2" id="KW-0539">Nucleus</keyword>
<dbReference type="VEuPathDB" id="FungiDB:AeMF1_018840"/>
<dbReference type="Proteomes" id="UP000481153">
    <property type="component" value="Unassembled WGS sequence"/>
</dbReference>
<organism evidence="6 7">
    <name type="scientific">Aphanomyces euteiches</name>
    <dbReference type="NCBI Taxonomy" id="100861"/>
    <lineage>
        <taxon>Eukaryota</taxon>
        <taxon>Sar</taxon>
        <taxon>Stramenopiles</taxon>
        <taxon>Oomycota</taxon>
        <taxon>Saprolegniomycetes</taxon>
        <taxon>Saprolegniales</taxon>
        <taxon>Verrucalvaceae</taxon>
        <taxon>Aphanomyces</taxon>
    </lineage>
</organism>
<evidence type="ECO:0000256" key="3">
    <source>
        <dbReference type="ARBA" id="ARBA00058372"/>
    </source>
</evidence>
<evidence type="ECO:0000256" key="4">
    <source>
        <dbReference type="ARBA" id="ARBA00071322"/>
    </source>
</evidence>
<dbReference type="GO" id="GO:0051493">
    <property type="term" value="P:regulation of cytoskeleton organization"/>
    <property type="evidence" value="ECO:0007669"/>
    <property type="project" value="TreeGrafter"/>
</dbReference>
<comment type="caution">
    <text evidence="6">The sequence shown here is derived from an EMBL/GenBank/DDBJ whole genome shotgun (WGS) entry which is preliminary data.</text>
</comment>
<dbReference type="PROSITE" id="PS50021">
    <property type="entry name" value="CH"/>
    <property type="match status" value="1"/>
</dbReference>